<dbReference type="Gene3D" id="2.30.30.40">
    <property type="entry name" value="SH3 Domains"/>
    <property type="match status" value="1"/>
</dbReference>
<feature type="signal peptide" evidence="2">
    <location>
        <begin position="1"/>
        <end position="23"/>
    </location>
</feature>
<evidence type="ECO:0000256" key="2">
    <source>
        <dbReference type="SAM" id="SignalP"/>
    </source>
</evidence>
<feature type="region of interest" description="Disordered" evidence="1">
    <location>
        <begin position="412"/>
        <end position="439"/>
    </location>
</feature>
<sequence>MFFSFSSLLSLLAFLAVGVCALAGPIPEDATPHGHFEVCGPIIANDNTPGILSGAAFPTTLVNAKWDKAMRAVVPRLGTCATGGKFTEAITQTMHLRDGYKTRPGWSSSDFPSGITTVACYTLTVTVSASKVGSDGSIPLIEGIVFIAVSPGNGHILFAAEHRYENFIELSLSSARPSSSSIATRRSSSPPKPSSKGSKPPPHSTPRKPTRKPSASPPPKKKPTSVKTIIPPGATHLPHYSEKNTLVRKLAERIINSAPSGGGGTPVGPEVGYEAGIGSTTKEIWKGIENLLPDPKSHKVWPMNPAETSKLLAWFQGLSRVTNAAARAQGKVGAPVPPAVPPDAPPGIPGLDTTPGSVWRSEGAVADFAFEGPPGDSRYLRLRPGDKLTRVKYVRDGWLEGEGHPALKAKGWLPENCVSPSTTGEKGVPKDVSSGEDGL</sequence>
<feature type="chain" id="PRO_5040182747" description="SH3 domain-containing protein" evidence="2">
    <location>
        <begin position="24"/>
        <end position="439"/>
    </location>
</feature>
<protein>
    <recommendedName>
        <fullName evidence="5">SH3 domain-containing protein</fullName>
    </recommendedName>
</protein>
<comment type="caution">
    <text evidence="3">The sequence shown here is derived from an EMBL/GenBank/DDBJ whole genome shotgun (WGS) entry which is preliminary data.</text>
</comment>
<accession>A0A9P4XZ64</accession>
<proteinExistence type="predicted"/>
<reference evidence="3" key="1">
    <citation type="journal article" date="2020" name="Phytopathology">
        <title>Genome sequence of the chestnut blight fungus Cryphonectria parasitica EP155: A fundamental resource for an archetypical invasive plant pathogen.</title>
        <authorList>
            <person name="Crouch J.A."/>
            <person name="Dawe A."/>
            <person name="Aerts A."/>
            <person name="Barry K."/>
            <person name="Churchill A.C.L."/>
            <person name="Grimwood J."/>
            <person name="Hillman B."/>
            <person name="Milgroom M.G."/>
            <person name="Pangilinan J."/>
            <person name="Smith M."/>
            <person name="Salamov A."/>
            <person name="Schmutz J."/>
            <person name="Yadav J."/>
            <person name="Grigoriev I.V."/>
            <person name="Nuss D."/>
        </authorList>
    </citation>
    <scope>NUCLEOTIDE SEQUENCE</scope>
    <source>
        <strain evidence="3">EP155</strain>
    </source>
</reference>
<organism evidence="3 4">
    <name type="scientific">Cryphonectria parasitica (strain ATCC 38755 / EP155)</name>
    <dbReference type="NCBI Taxonomy" id="660469"/>
    <lineage>
        <taxon>Eukaryota</taxon>
        <taxon>Fungi</taxon>
        <taxon>Dikarya</taxon>
        <taxon>Ascomycota</taxon>
        <taxon>Pezizomycotina</taxon>
        <taxon>Sordariomycetes</taxon>
        <taxon>Sordariomycetidae</taxon>
        <taxon>Diaporthales</taxon>
        <taxon>Cryphonectriaceae</taxon>
        <taxon>Cryphonectria-Endothia species complex</taxon>
        <taxon>Cryphonectria</taxon>
    </lineage>
</organism>
<dbReference type="EMBL" id="MU032349">
    <property type="protein sequence ID" value="KAF3763230.1"/>
    <property type="molecule type" value="Genomic_DNA"/>
</dbReference>
<feature type="compositionally biased region" description="Low complexity" evidence="1">
    <location>
        <begin position="178"/>
        <end position="198"/>
    </location>
</feature>
<keyword evidence="4" id="KW-1185">Reference proteome</keyword>
<evidence type="ECO:0000313" key="4">
    <source>
        <dbReference type="Proteomes" id="UP000803844"/>
    </source>
</evidence>
<dbReference type="OrthoDB" id="10655079at2759"/>
<dbReference type="GeneID" id="63837794"/>
<name>A0A9P4XZ64_CRYP1</name>
<evidence type="ECO:0000313" key="3">
    <source>
        <dbReference type="EMBL" id="KAF3763230.1"/>
    </source>
</evidence>
<feature type="region of interest" description="Disordered" evidence="1">
    <location>
        <begin position="178"/>
        <end position="242"/>
    </location>
</feature>
<evidence type="ECO:0008006" key="5">
    <source>
        <dbReference type="Google" id="ProtNLM"/>
    </source>
</evidence>
<gene>
    <name evidence="3" type="ORF">M406DRAFT_331769</name>
</gene>
<dbReference type="InterPro" id="IPR036028">
    <property type="entry name" value="SH3-like_dom_sf"/>
</dbReference>
<keyword evidence="2" id="KW-0732">Signal</keyword>
<evidence type="ECO:0000256" key="1">
    <source>
        <dbReference type="SAM" id="MobiDB-lite"/>
    </source>
</evidence>
<dbReference type="AlphaFoldDB" id="A0A9P4XZ64"/>
<dbReference type="RefSeq" id="XP_040774191.1">
    <property type="nucleotide sequence ID" value="XM_040920665.1"/>
</dbReference>
<dbReference type="Proteomes" id="UP000803844">
    <property type="component" value="Unassembled WGS sequence"/>
</dbReference>
<dbReference type="SUPFAM" id="SSF50044">
    <property type="entry name" value="SH3-domain"/>
    <property type="match status" value="1"/>
</dbReference>